<dbReference type="Proteomes" id="UP000182413">
    <property type="component" value="Unassembled WGS sequence"/>
</dbReference>
<feature type="compositionally biased region" description="Polar residues" evidence="1">
    <location>
        <begin position="1"/>
        <end position="13"/>
    </location>
</feature>
<organism evidence="2 3">
    <name type="scientific">Ectopseudomonas alcaliphila</name>
    <dbReference type="NCBI Taxonomy" id="101564"/>
    <lineage>
        <taxon>Bacteria</taxon>
        <taxon>Pseudomonadati</taxon>
        <taxon>Pseudomonadota</taxon>
        <taxon>Gammaproteobacteria</taxon>
        <taxon>Pseudomonadales</taxon>
        <taxon>Pseudomonadaceae</taxon>
        <taxon>Ectopseudomonas</taxon>
    </lineage>
</organism>
<proteinExistence type="predicted"/>
<evidence type="ECO:0000256" key="1">
    <source>
        <dbReference type="SAM" id="MobiDB-lite"/>
    </source>
</evidence>
<feature type="region of interest" description="Disordered" evidence="1">
    <location>
        <begin position="206"/>
        <end position="233"/>
    </location>
</feature>
<reference evidence="2 3" key="1">
    <citation type="submission" date="2016-10" db="EMBL/GenBank/DDBJ databases">
        <authorList>
            <person name="de Groot N.N."/>
        </authorList>
    </citation>
    <scope>NUCLEOTIDE SEQUENCE [LARGE SCALE GENOMIC DNA]</scope>
    <source>
        <strain evidence="2 3">JCM 10630</strain>
    </source>
</reference>
<evidence type="ECO:0000313" key="2">
    <source>
        <dbReference type="EMBL" id="SDE83657.1"/>
    </source>
</evidence>
<dbReference type="AlphaFoldDB" id="A0A1G7G6C4"/>
<name>A0A1G7G6C4_9GAMM</name>
<sequence>MPTNAASGATAPSNAPPKTVNATITASVAPAERPRISGLANGLRSRRCSSRPEIARPAPAAAAVSTRGQRSDQTRGDGHCRCQPSTPRASPSATVSASRARAATHNALRQPKRSAPRGSCRPRGSSAARWRRASHNNTGAPINAAAAPLGTSWPLIRLASSARASVPSSNKAPSNVLYSSSSRAVRAPSIFARFGVSRPMKPIRPTAVIDTEHSHSAARNSTSITGHRASPRA</sequence>
<protein>
    <submittedName>
        <fullName evidence="2">Uncharacterized protein</fullName>
    </submittedName>
</protein>
<evidence type="ECO:0000313" key="3">
    <source>
        <dbReference type="Proteomes" id="UP000182413"/>
    </source>
</evidence>
<dbReference type="EMBL" id="FNAE01000004">
    <property type="protein sequence ID" value="SDE83657.1"/>
    <property type="molecule type" value="Genomic_DNA"/>
</dbReference>
<feature type="compositionally biased region" description="Low complexity" evidence="1">
    <location>
        <begin position="84"/>
        <end position="104"/>
    </location>
</feature>
<feature type="compositionally biased region" description="Basic and acidic residues" evidence="1">
    <location>
        <begin position="69"/>
        <end position="80"/>
    </location>
</feature>
<accession>A0A1G7G6C4</accession>
<gene>
    <name evidence="2" type="ORF">SAMN05216575_104135</name>
</gene>
<feature type="region of interest" description="Disordered" evidence="1">
    <location>
        <begin position="1"/>
        <end position="143"/>
    </location>
</feature>